<dbReference type="SUPFAM" id="SSF52218">
    <property type="entry name" value="Flavoproteins"/>
    <property type="match status" value="1"/>
</dbReference>
<accession>A0ABV8X6X3</accession>
<dbReference type="Gene3D" id="3.40.50.360">
    <property type="match status" value="1"/>
</dbReference>
<evidence type="ECO:0000256" key="1">
    <source>
        <dbReference type="ARBA" id="ARBA00022630"/>
    </source>
</evidence>
<dbReference type="InterPro" id="IPR029039">
    <property type="entry name" value="Flavoprotein-like_sf"/>
</dbReference>
<evidence type="ECO:0000259" key="3">
    <source>
        <dbReference type="Pfam" id="PF03358"/>
    </source>
</evidence>
<comment type="caution">
    <text evidence="4">The sequence shown here is derived from an EMBL/GenBank/DDBJ whole genome shotgun (WGS) entry which is preliminary data.</text>
</comment>
<protein>
    <submittedName>
        <fullName evidence="4">Flavodoxin family protein</fullName>
    </submittedName>
</protein>
<keyword evidence="1" id="KW-0285">Flavoprotein</keyword>
<dbReference type="PANTHER" id="PTHR43278">
    <property type="entry name" value="NAD(P)H-DEPENDENT FMN-CONTAINING OXIDOREDUCTASE YWQN-RELATED"/>
    <property type="match status" value="1"/>
</dbReference>
<dbReference type="EMBL" id="JBHSEC010000014">
    <property type="protein sequence ID" value="MFC4410367.1"/>
    <property type="molecule type" value="Genomic_DNA"/>
</dbReference>
<evidence type="ECO:0000256" key="2">
    <source>
        <dbReference type="ARBA" id="ARBA00022643"/>
    </source>
</evidence>
<dbReference type="Proteomes" id="UP001595817">
    <property type="component" value="Unassembled WGS sequence"/>
</dbReference>
<sequence>MMSIAVIYGGTRPNGNTECLASKAIDSLKVEKIFLRDYKILPIVDYRHSPEGFPFVEDEYDSVINQALPHDTWVFVTPIYWYSMSGTMKNFIDRWSQTMRDSRYPGFRSQLADKRAFVIAAGGDHPKMKGLPMIMQFQHIFNFFGTTFEGYVIGKASRPGDMVNDFEALSAAADLGKVLEKYQ</sequence>
<keyword evidence="2" id="KW-0288">FMN</keyword>
<dbReference type="Pfam" id="PF03358">
    <property type="entry name" value="FMN_red"/>
    <property type="match status" value="1"/>
</dbReference>
<organism evidence="4 5">
    <name type="scientific">Chungangia koreensis</name>
    <dbReference type="NCBI Taxonomy" id="752657"/>
    <lineage>
        <taxon>Bacteria</taxon>
        <taxon>Bacillati</taxon>
        <taxon>Bacillota</taxon>
        <taxon>Bacilli</taxon>
        <taxon>Lactobacillales</taxon>
        <taxon>Chungangia</taxon>
    </lineage>
</organism>
<name>A0ABV8X6X3_9LACT</name>
<reference evidence="5" key="1">
    <citation type="journal article" date="2019" name="Int. J. Syst. Evol. Microbiol.">
        <title>The Global Catalogue of Microorganisms (GCM) 10K type strain sequencing project: providing services to taxonomists for standard genome sequencing and annotation.</title>
        <authorList>
            <consortium name="The Broad Institute Genomics Platform"/>
            <consortium name="The Broad Institute Genome Sequencing Center for Infectious Disease"/>
            <person name="Wu L."/>
            <person name="Ma J."/>
        </authorList>
    </citation>
    <scope>NUCLEOTIDE SEQUENCE [LARGE SCALE GENOMIC DNA]</scope>
    <source>
        <strain evidence="5">CCUG 59778</strain>
    </source>
</reference>
<dbReference type="InterPro" id="IPR005025">
    <property type="entry name" value="FMN_Rdtase-like_dom"/>
</dbReference>
<evidence type="ECO:0000313" key="4">
    <source>
        <dbReference type="EMBL" id="MFC4410367.1"/>
    </source>
</evidence>
<dbReference type="PANTHER" id="PTHR43278:SF4">
    <property type="entry name" value="NAD(P)H-DEPENDENT FMN-CONTAINING OXIDOREDUCTASE YWQN-RELATED"/>
    <property type="match status" value="1"/>
</dbReference>
<feature type="domain" description="NADPH-dependent FMN reductase-like" evidence="3">
    <location>
        <begin position="2"/>
        <end position="125"/>
    </location>
</feature>
<keyword evidence="5" id="KW-1185">Reference proteome</keyword>
<evidence type="ECO:0000313" key="5">
    <source>
        <dbReference type="Proteomes" id="UP001595817"/>
    </source>
</evidence>
<proteinExistence type="predicted"/>
<gene>
    <name evidence="4" type="ORF">ACFOZY_08020</name>
</gene>
<dbReference type="RefSeq" id="WP_378154128.1">
    <property type="nucleotide sequence ID" value="NZ_JBHSEC010000014.1"/>
</dbReference>
<dbReference type="InterPro" id="IPR051796">
    <property type="entry name" value="ISF_SsuE-like"/>
</dbReference>